<dbReference type="VEuPathDB" id="PiroplasmaDB:BBOV_IV003170"/>
<dbReference type="PANTHER" id="PTHR48022:SF2">
    <property type="entry name" value="PLASTIDIC GLUCOSE TRANSPORTER 4"/>
    <property type="match status" value="1"/>
</dbReference>
<dbReference type="InterPro" id="IPR036259">
    <property type="entry name" value="MFS_trans_sf"/>
</dbReference>
<evidence type="ECO:0000256" key="6">
    <source>
        <dbReference type="ARBA" id="ARBA00023136"/>
    </source>
</evidence>
<dbReference type="OMA" id="VTCVLVY"/>
<evidence type="ECO:0000313" key="18">
    <source>
        <dbReference type="Proteomes" id="UP000002173"/>
    </source>
</evidence>
<feature type="transmembrane region" description="Helical" evidence="15">
    <location>
        <begin position="142"/>
        <end position="163"/>
    </location>
</feature>
<dbReference type="KEGG" id="bbo:BBOV_IV003170"/>
<protein>
    <recommendedName>
        <fullName evidence="13">Hexose transporter 1</fullName>
    </recommendedName>
</protein>
<comment type="function">
    <text evidence="14">Sodium-independent facilitative hexose transporter. Can transport D-glucose and D-fructose. Can transport D-mannose, D-galactose, D-xylose and D-glucosamine.</text>
</comment>
<evidence type="ECO:0000256" key="8">
    <source>
        <dbReference type="ARBA" id="ARBA00044648"/>
    </source>
</evidence>
<keyword evidence="5 15" id="KW-1133">Transmembrane helix</keyword>
<comment type="catalytic activity">
    <reaction evidence="10">
        <text>D-mannose(out) = D-mannose(in)</text>
        <dbReference type="Rhea" id="RHEA:78391"/>
        <dbReference type="ChEBI" id="CHEBI:4208"/>
    </reaction>
    <physiologicalReaction direction="left-to-right" evidence="10">
        <dbReference type="Rhea" id="RHEA:78392"/>
    </physiologicalReaction>
</comment>
<dbReference type="SUPFAM" id="SSF103473">
    <property type="entry name" value="MFS general substrate transporter"/>
    <property type="match status" value="1"/>
</dbReference>
<evidence type="ECO:0000259" key="16">
    <source>
        <dbReference type="PROSITE" id="PS50850"/>
    </source>
</evidence>
<comment type="similarity">
    <text evidence="2">Belongs to the major facilitator superfamily. Sugar transporter (TC 2.A.1.1) family.</text>
</comment>
<comment type="caution">
    <text evidence="17">The sequence shown here is derived from an EMBL/GenBank/DDBJ whole genome shotgun (WGS) entry which is preliminary data.</text>
</comment>
<feature type="transmembrane region" description="Helical" evidence="15">
    <location>
        <begin position="193"/>
        <end position="211"/>
    </location>
</feature>
<dbReference type="Pfam" id="PF00083">
    <property type="entry name" value="Sugar_tr"/>
    <property type="match status" value="1"/>
</dbReference>
<feature type="transmembrane region" description="Helical" evidence="15">
    <location>
        <begin position="310"/>
        <end position="334"/>
    </location>
</feature>
<comment type="catalytic activity">
    <reaction evidence="12">
        <text>D-fructose(out) = D-fructose(in)</text>
        <dbReference type="Rhea" id="RHEA:60372"/>
        <dbReference type="ChEBI" id="CHEBI:37721"/>
    </reaction>
    <physiologicalReaction direction="left-to-right" evidence="12">
        <dbReference type="Rhea" id="RHEA:60373"/>
    </physiologicalReaction>
</comment>
<evidence type="ECO:0000256" key="15">
    <source>
        <dbReference type="SAM" id="Phobius"/>
    </source>
</evidence>
<gene>
    <name evidence="17" type="ORF">BBOV_IV003170</name>
</gene>
<feature type="transmembrane region" description="Helical" evidence="15">
    <location>
        <begin position="275"/>
        <end position="298"/>
    </location>
</feature>
<dbReference type="InterPro" id="IPR005828">
    <property type="entry name" value="MFS_sugar_transport-like"/>
</dbReference>
<comment type="catalytic activity">
    <reaction evidence="9">
        <text>D-xylose(out) = D-xylose(in)</text>
        <dbReference type="Rhea" id="RHEA:78427"/>
        <dbReference type="ChEBI" id="CHEBI:53455"/>
    </reaction>
    <physiologicalReaction direction="left-to-right" evidence="9">
        <dbReference type="Rhea" id="RHEA:78428"/>
    </physiologicalReaction>
</comment>
<dbReference type="Gene3D" id="1.20.1250.20">
    <property type="entry name" value="MFS general substrate transporter like domains"/>
    <property type="match status" value="1"/>
</dbReference>
<feature type="transmembrane region" description="Helical" evidence="15">
    <location>
        <begin position="110"/>
        <end position="130"/>
    </location>
</feature>
<evidence type="ECO:0000256" key="1">
    <source>
        <dbReference type="ARBA" id="ARBA00004141"/>
    </source>
</evidence>
<dbReference type="InterPro" id="IPR020846">
    <property type="entry name" value="MFS_dom"/>
</dbReference>
<evidence type="ECO:0000256" key="9">
    <source>
        <dbReference type="ARBA" id="ARBA00044656"/>
    </source>
</evidence>
<evidence type="ECO:0000256" key="2">
    <source>
        <dbReference type="ARBA" id="ARBA00010992"/>
    </source>
</evidence>
<dbReference type="eggNOG" id="KOG0569">
    <property type="taxonomic scope" value="Eukaryota"/>
</dbReference>
<feature type="transmembrane region" description="Helical" evidence="15">
    <location>
        <begin position="370"/>
        <end position="398"/>
    </location>
</feature>
<evidence type="ECO:0000256" key="4">
    <source>
        <dbReference type="ARBA" id="ARBA00022692"/>
    </source>
</evidence>
<evidence type="ECO:0000256" key="7">
    <source>
        <dbReference type="ARBA" id="ARBA00044637"/>
    </source>
</evidence>
<dbReference type="InParanoid" id="A7AVT7"/>
<organism evidence="17 18">
    <name type="scientific">Babesia bovis</name>
    <dbReference type="NCBI Taxonomy" id="5865"/>
    <lineage>
        <taxon>Eukaryota</taxon>
        <taxon>Sar</taxon>
        <taxon>Alveolata</taxon>
        <taxon>Apicomplexa</taxon>
        <taxon>Aconoidasida</taxon>
        <taxon>Piroplasmida</taxon>
        <taxon>Babesiidae</taxon>
        <taxon>Babesia</taxon>
    </lineage>
</organism>
<dbReference type="RefSeq" id="XP_001609481.1">
    <property type="nucleotide sequence ID" value="XM_001609431.1"/>
</dbReference>
<sequence>MRSYFVYALALGALVAFNFGLNTVSFVASREFAVMDLGWCTGEAKLYECSRASTYSDIIAAGTFIGGAVGSLLIGYFAKFGRRKGMLIIHIINVIGSCMSTAASCFTMFLLGRLIAGVSVGASGVVAIYLSEICTNESRGKFGIVYPLFICIGQFLMVAWQLLHGRILGADGAAVTMDDLKTFDKFVWRMAQFWPVVFSIIAVVIMVFIVTDDTPYVLLNEGKEEEARSVISKLHGEENADAITAELKADIEAQKANSDKLSLLEALKVAQYRKVIFICCGLGIVQQFSGINIFVANASTLFISIMGRTVIANVMGLIGILCLMITMISLSFFIEKFGRKTLLLAGILVSSVFMVPAVIIKIAAGKEAKWAEYIMVTGCMGFMVGFAIGLGGVMWLYLAEAMGAEYKDAGFGLATCANWLFAAIVVMTSGMLIKFNENFTYALYAGFGVLGFVYVTFLIKETKDIPLGQAYA</sequence>
<dbReference type="AlphaFoldDB" id="A7AVT7"/>
<dbReference type="Proteomes" id="UP000002173">
    <property type="component" value="Unassembled WGS sequence"/>
</dbReference>
<evidence type="ECO:0000256" key="13">
    <source>
        <dbReference type="ARBA" id="ARBA00044780"/>
    </source>
</evidence>
<feature type="transmembrane region" description="Helical" evidence="15">
    <location>
        <begin position="341"/>
        <end position="364"/>
    </location>
</feature>
<comment type="catalytic activity">
    <reaction evidence="7">
        <text>D-galactose(in) = D-galactose(out)</text>
        <dbReference type="Rhea" id="RHEA:34915"/>
        <dbReference type="ChEBI" id="CHEBI:4139"/>
    </reaction>
    <physiologicalReaction direction="right-to-left" evidence="7">
        <dbReference type="Rhea" id="RHEA:34917"/>
    </physiologicalReaction>
</comment>
<reference evidence="17 18" key="1">
    <citation type="journal article" date="2007" name="PLoS Pathog.">
        <title>Genome sequence of Babesia bovis and comparative analysis of apicomplexan hemoprotozoa.</title>
        <authorList>
            <person name="Brayton K.A."/>
            <person name="Lau A.O.T."/>
            <person name="Herndon D.R."/>
            <person name="Hannick L."/>
            <person name="Kappmeyer L.S."/>
            <person name="Berens S.J."/>
            <person name="Bidwell S.L."/>
            <person name="Brown W.C."/>
            <person name="Crabtree J."/>
            <person name="Fadrosh D."/>
            <person name="Feldblum T."/>
            <person name="Forberger H.A."/>
            <person name="Haas B.J."/>
            <person name="Howell J.M."/>
            <person name="Khouri H."/>
            <person name="Koo H."/>
            <person name="Mann D.J."/>
            <person name="Norimine J."/>
            <person name="Paulsen I.T."/>
            <person name="Radune D."/>
            <person name="Ren Q."/>
            <person name="Smith R.K. Jr."/>
            <person name="Suarez C.E."/>
            <person name="White O."/>
            <person name="Wortman J.R."/>
            <person name="Knowles D.P. Jr."/>
            <person name="McElwain T.F."/>
            <person name="Nene V.M."/>
        </authorList>
    </citation>
    <scope>NUCLEOTIDE SEQUENCE [LARGE SCALE GENOMIC DNA]</scope>
    <source>
        <strain evidence="17">T2Bo</strain>
    </source>
</reference>
<evidence type="ECO:0000256" key="5">
    <source>
        <dbReference type="ARBA" id="ARBA00022989"/>
    </source>
</evidence>
<proteinExistence type="inferred from homology"/>
<dbReference type="PANTHER" id="PTHR48022">
    <property type="entry name" value="PLASTIDIC GLUCOSE TRANSPORTER 4"/>
    <property type="match status" value="1"/>
</dbReference>
<keyword evidence="18" id="KW-1185">Reference proteome</keyword>
<keyword evidence="6 15" id="KW-0472">Membrane</keyword>
<dbReference type="InterPro" id="IPR050360">
    <property type="entry name" value="MFS_Sugar_Transporters"/>
</dbReference>
<evidence type="ECO:0000313" key="17">
    <source>
        <dbReference type="EMBL" id="EDO05913.1"/>
    </source>
</evidence>
<comment type="catalytic activity">
    <reaction evidence="8">
        <text>D-glucose(out) = D-glucose(in)</text>
        <dbReference type="Rhea" id="RHEA:60376"/>
        <dbReference type="ChEBI" id="CHEBI:4167"/>
    </reaction>
    <physiologicalReaction direction="left-to-right" evidence="8">
        <dbReference type="Rhea" id="RHEA:60377"/>
    </physiologicalReaction>
</comment>
<evidence type="ECO:0000256" key="3">
    <source>
        <dbReference type="ARBA" id="ARBA00011738"/>
    </source>
</evidence>
<evidence type="ECO:0000256" key="11">
    <source>
        <dbReference type="ARBA" id="ARBA00044668"/>
    </source>
</evidence>
<dbReference type="GO" id="GO:0016020">
    <property type="term" value="C:membrane"/>
    <property type="evidence" value="ECO:0007669"/>
    <property type="project" value="UniProtKB-SubCell"/>
</dbReference>
<dbReference type="STRING" id="5865.A7AVT7"/>
<feature type="transmembrane region" description="Helical" evidence="15">
    <location>
        <begin position="58"/>
        <end position="78"/>
    </location>
</feature>
<dbReference type="PRINTS" id="PR00171">
    <property type="entry name" value="SUGRTRNSPORT"/>
</dbReference>
<reference evidence="18" key="3">
    <citation type="journal article" date="2021" name="Int. J. Parasitol.">
        <title>Comparative analysis of gene expression between Babesia bovis blood stages and kinetes allowed by improved genome annotation.</title>
        <authorList>
            <person name="Ueti M.W."/>
            <person name="Johnson W.C."/>
            <person name="Kappmeyer L.S."/>
            <person name="Herndon D.R."/>
            <person name="Mousel M.R."/>
            <person name="Reif K.E."/>
            <person name="Taus N.S."/>
            <person name="Ifeonu O.O."/>
            <person name="Silva J.C."/>
            <person name="Suarez C.E."/>
            <person name="Brayton K.A."/>
        </authorList>
    </citation>
    <scope>NUCLEOTIDE SEQUENCE [LARGE SCALE GENOMIC DNA]</scope>
</reference>
<dbReference type="PROSITE" id="PS00216">
    <property type="entry name" value="SUGAR_TRANSPORT_1"/>
    <property type="match status" value="1"/>
</dbReference>
<comment type="subunit">
    <text evidence="3">Homodimer.</text>
</comment>
<name>A7AVT7_BABBO</name>
<dbReference type="InterPro" id="IPR003663">
    <property type="entry name" value="Sugar/inositol_transpt"/>
</dbReference>
<dbReference type="EMBL" id="AAXT01000004">
    <property type="protein sequence ID" value="EDO05913.1"/>
    <property type="molecule type" value="Genomic_DNA"/>
</dbReference>
<evidence type="ECO:0000256" key="10">
    <source>
        <dbReference type="ARBA" id="ARBA00044662"/>
    </source>
</evidence>
<reference evidence="18" key="2">
    <citation type="journal article" date="2020" name="Data Brief">
        <title>Transcriptome dataset of Babesia bovis life stages within vertebrate and invertebrate hosts.</title>
        <authorList>
            <person name="Ueti M.W."/>
            <person name="Johnson W.C."/>
            <person name="Kappmeyer L.S."/>
            <person name="Herndon D.R."/>
            <person name="Mousel M.R."/>
            <person name="Reif K.E."/>
            <person name="Taus N.S."/>
            <person name="Ifeonu O.O."/>
            <person name="Silva J.C."/>
            <person name="Suarez C.E."/>
            <person name="Brayton K.A."/>
        </authorList>
    </citation>
    <scope>NUCLEOTIDE SEQUENCE [LARGE SCALE GENOMIC DNA]</scope>
</reference>
<feature type="transmembrane region" description="Helical" evidence="15">
    <location>
        <begin position="439"/>
        <end position="459"/>
    </location>
</feature>
<evidence type="ECO:0000256" key="14">
    <source>
        <dbReference type="ARBA" id="ARBA00045752"/>
    </source>
</evidence>
<dbReference type="InterPro" id="IPR005829">
    <property type="entry name" value="Sugar_transporter_CS"/>
</dbReference>
<feature type="domain" description="Major facilitator superfamily (MFS) profile" evidence="16">
    <location>
        <begin position="1"/>
        <end position="463"/>
    </location>
</feature>
<feature type="transmembrane region" description="Helical" evidence="15">
    <location>
        <begin position="410"/>
        <end position="433"/>
    </location>
</feature>
<comment type="subcellular location">
    <subcellularLocation>
        <location evidence="1">Membrane</location>
        <topology evidence="1">Multi-pass membrane protein</topology>
    </subcellularLocation>
</comment>
<dbReference type="GeneID" id="5477700"/>
<comment type="catalytic activity">
    <reaction evidence="11">
        <text>D-glucosamine(out) = D-glucosamine(in)</text>
        <dbReference type="Rhea" id="RHEA:78423"/>
        <dbReference type="ChEBI" id="CHEBI:58723"/>
    </reaction>
    <physiologicalReaction direction="left-to-right" evidence="11">
        <dbReference type="Rhea" id="RHEA:78424"/>
    </physiologicalReaction>
</comment>
<dbReference type="GO" id="GO:0005351">
    <property type="term" value="F:carbohydrate:proton symporter activity"/>
    <property type="evidence" value="ECO:0007669"/>
    <property type="project" value="TreeGrafter"/>
</dbReference>
<dbReference type="PROSITE" id="PS50850">
    <property type="entry name" value="MFS"/>
    <property type="match status" value="1"/>
</dbReference>
<accession>A7AVT7</accession>
<keyword evidence="4 15" id="KW-0812">Transmembrane</keyword>
<feature type="transmembrane region" description="Helical" evidence="15">
    <location>
        <begin position="85"/>
        <end position="104"/>
    </location>
</feature>
<evidence type="ECO:0000256" key="12">
    <source>
        <dbReference type="ARBA" id="ARBA00044710"/>
    </source>
</evidence>